<accession>A0AAN8Y9Q2</accession>
<dbReference type="Proteomes" id="UP001371456">
    <property type="component" value="Unassembled WGS sequence"/>
</dbReference>
<name>A0AAN8Y9Q2_SOLBU</name>
<dbReference type="EMBL" id="JBANQN010000007">
    <property type="protein sequence ID" value="KAK6784960.1"/>
    <property type="molecule type" value="Genomic_DNA"/>
</dbReference>
<keyword evidence="2" id="KW-1185">Reference proteome</keyword>
<dbReference type="AlphaFoldDB" id="A0AAN8Y9Q2"/>
<comment type="caution">
    <text evidence="1">The sequence shown here is derived from an EMBL/GenBank/DDBJ whole genome shotgun (WGS) entry which is preliminary data.</text>
</comment>
<proteinExistence type="predicted"/>
<evidence type="ECO:0000313" key="2">
    <source>
        <dbReference type="Proteomes" id="UP001371456"/>
    </source>
</evidence>
<evidence type="ECO:0000313" key="1">
    <source>
        <dbReference type="EMBL" id="KAK6784960.1"/>
    </source>
</evidence>
<reference evidence="1 2" key="1">
    <citation type="submission" date="2024-02" db="EMBL/GenBank/DDBJ databases">
        <title>de novo genome assembly of Solanum bulbocastanum strain 11H21.</title>
        <authorList>
            <person name="Hosaka A.J."/>
        </authorList>
    </citation>
    <scope>NUCLEOTIDE SEQUENCE [LARGE SCALE GENOMIC DNA]</scope>
    <source>
        <tissue evidence="1">Young leaves</tissue>
    </source>
</reference>
<protein>
    <submittedName>
        <fullName evidence="1">Uncharacterized protein</fullName>
    </submittedName>
</protein>
<organism evidence="1 2">
    <name type="scientific">Solanum bulbocastanum</name>
    <name type="common">Wild potato</name>
    <dbReference type="NCBI Taxonomy" id="147425"/>
    <lineage>
        <taxon>Eukaryota</taxon>
        <taxon>Viridiplantae</taxon>
        <taxon>Streptophyta</taxon>
        <taxon>Embryophyta</taxon>
        <taxon>Tracheophyta</taxon>
        <taxon>Spermatophyta</taxon>
        <taxon>Magnoliopsida</taxon>
        <taxon>eudicotyledons</taxon>
        <taxon>Gunneridae</taxon>
        <taxon>Pentapetalae</taxon>
        <taxon>asterids</taxon>
        <taxon>lamiids</taxon>
        <taxon>Solanales</taxon>
        <taxon>Solanaceae</taxon>
        <taxon>Solanoideae</taxon>
        <taxon>Solaneae</taxon>
        <taxon>Solanum</taxon>
    </lineage>
</organism>
<gene>
    <name evidence="1" type="ORF">RDI58_018415</name>
</gene>
<sequence length="66" mass="7491">MSLKAGGVALNLTVASHFHRKRRYSESETCFSGFFICLLQSLSMENSRRQSLLPSFSTPQHLLFLL</sequence>